<comment type="cofactor">
    <cofactor evidence="2">
        <name>Mn(2+)</name>
        <dbReference type="ChEBI" id="CHEBI:29035"/>
    </cofactor>
</comment>
<dbReference type="NCBIfam" id="TIGR00633">
    <property type="entry name" value="xth"/>
    <property type="match status" value="1"/>
</dbReference>
<comment type="similarity">
    <text evidence="3 11">Belongs to the DNA repair enzymes AP/ExoA family.</text>
</comment>
<dbReference type="InterPro" id="IPR005135">
    <property type="entry name" value="Endo/exonuclease/phosphatase"/>
</dbReference>
<evidence type="ECO:0000313" key="13">
    <source>
        <dbReference type="EMBL" id="GMT00582.1"/>
    </source>
</evidence>
<dbReference type="InterPro" id="IPR020848">
    <property type="entry name" value="AP_endonuclease_F1_CS"/>
</dbReference>
<evidence type="ECO:0000313" key="14">
    <source>
        <dbReference type="Proteomes" id="UP001432027"/>
    </source>
</evidence>
<feature type="non-terminal residue" evidence="13">
    <location>
        <position position="1"/>
    </location>
</feature>
<dbReference type="GO" id="GO:0008311">
    <property type="term" value="F:double-stranded DNA 3'-5' DNA exonuclease activity"/>
    <property type="evidence" value="ECO:0007669"/>
    <property type="project" value="UniProtKB-EC"/>
</dbReference>
<feature type="binding site" evidence="9">
    <location>
        <position position="36"/>
    </location>
    <ligand>
        <name>Mg(2+)</name>
        <dbReference type="ChEBI" id="CHEBI:18420"/>
        <label>1</label>
    </ligand>
</feature>
<feature type="binding site" evidence="9">
    <location>
        <position position="275"/>
    </location>
    <ligand>
        <name>Mg(2+)</name>
        <dbReference type="ChEBI" id="CHEBI:18420"/>
        <label>1</label>
    </ligand>
</feature>
<evidence type="ECO:0000256" key="10">
    <source>
        <dbReference type="PIRSR" id="PIRSR604808-3"/>
    </source>
</evidence>
<dbReference type="Proteomes" id="UP001432027">
    <property type="component" value="Unassembled WGS sequence"/>
</dbReference>
<organism evidence="13 14">
    <name type="scientific">Pristionchus entomophagus</name>
    <dbReference type="NCBI Taxonomy" id="358040"/>
    <lineage>
        <taxon>Eukaryota</taxon>
        <taxon>Metazoa</taxon>
        <taxon>Ecdysozoa</taxon>
        <taxon>Nematoda</taxon>
        <taxon>Chromadorea</taxon>
        <taxon>Rhabditida</taxon>
        <taxon>Rhabditina</taxon>
        <taxon>Diplogasteromorpha</taxon>
        <taxon>Diplogasteroidea</taxon>
        <taxon>Neodiplogasteridae</taxon>
        <taxon>Pristionchus</taxon>
    </lineage>
</organism>
<dbReference type="GO" id="GO:0006284">
    <property type="term" value="P:base-excision repair"/>
    <property type="evidence" value="ECO:0007669"/>
    <property type="project" value="TreeGrafter"/>
</dbReference>
<dbReference type="PROSITE" id="PS51435">
    <property type="entry name" value="AP_NUCLEASE_F1_4"/>
    <property type="match status" value="1"/>
</dbReference>
<evidence type="ECO:0000256" key="8">
    <source>
        <dbReference type="PIRSR" id="PIRSR604808-1"/>
    </source>
</evidence>
<reference evidence="13" key="1">
    <citation type="submission" date="2023-10" db="EMBL/GenBank/DDBJ databases">
        <title>Genome assembly of Pristionchus species.</title>
        <authorList>
            <person name="Yoshida K."/>
            <person name="Sommer R.J."/>
        </authorList>
    </citation>
    <scope>NUCLEOTIDE SEQUENCE</scope>
    <source>
        <strain evidence="13">RS0144</strain>
    </source>
</reference>
<feature type="binding site" evidence="9">
    <location>
        <position position="179"/>
    </location>
    <ligand>
        <name>Mg(2+)</name>
        <dbReference type="ChEBI" id="CHEBI:18420"/>
        <label>1</label>
    </ligand>
</feature>
<dbReference type="GO" id="GO:0008081">
    <property type="term" value="F:phosphoric diester hydrolase activity"/>
    <property type="evidence" value="ECO:0007669"/>
    <property type="project" value="TreeGrafter"/>
</dbReference>
<evidence type="ECO:0000256" key="6">
    <source>
        <dbReference type="ARBA" id="ARBA00022801"/>
    </source>
</evidence>
<evidence type="ECO:0000256" key="11">
    <source>
        <dbReference type="RuleBase" id="RU362131"/>
    </source>
</evidence>
<keyword evidence="11" id="KW-0234">DNA repair</keyword>
<dbReference type="PANTHER" id="PTHR22748">
    <property type="entry name" value="AP ENDONUCLEASE"/>
    <property type="match status" value="1"/>
</dbReference>
<feature type="site" description="Transition state stabilizer" evidence="10">
    <location>
        <position position="179"/>
    </location>
</feature>
<keyword evidence="6" id="KW-0378">Hydrolase</keyword>
<evidence type="ECO:0000256" key="1">
    <source>
        <dbReference type="ARBA" id="ARBA00000493"/>
    </source>
</evidence>
<comment type="catalytic activity">
    <reaction evidence="1">
        <text>Exonucleolytic cleavage in the 3'- to 5'-direction to yield nucleoside 5'-phosphates.</text>
        <dbReference type="EC" id="3.1.11.2"/>
    </reaction>
</comment>
<keyword evidence="11" id="KW-0227">DNA damage</keyword>
<name>A0AAV5U2A6_9BILA</name>
<dbReference type="GO" id="GO:0046872">
    <property type="term" value="F:metal ion binding"/>
    <property type="evidence" value="ECO:0007669"/>
    <property type="project" value="UniProtKB-KW"/>
</dbReference>
<comment type="cofactor">
    <cofactor evidence="9 11">
        <name>Mg(2+)</name>
        <dbReference type="ChEBI" id="CHEBI:18420"/>
    </cofactor>
    <cofactor evidence="9 11">
        <name>Mn(2+)</name>
        <dbReference type="ChEBI" id="CHEBI:29035"/>
    </cofactor>
    <text evidence="9 11">Probably binds two magnesium or manganese ions per subunit.</text>
</comment>
<keyword evidence="5 9" id="KW-0479">Metal-binding</keyword>
<accession>A0AAV5U2A6</accession>
<dbReference type="InterPro" id="IPR004808">
    <property type="entry name" value="AP_endonuc_1"/>
</dbReference>
<dbReference type="NCBIfam" id="TIGR00195">
    <property type="entry name" value="exoDNase_III"/>
    <property type="match status" value="1"/>
</dbReference>
<dbReference type="PROSITE" id="PS00728">
    <property type="entry name" value="AP_NUCLEASE_F1_3"/>
    <property type="match status" value="1"/>
</dbReference>
<feature type="binding site" evidence="9">
    <location>
        <position position="64"/>
    </location>
    <ligand>
        <name>Mg(2+)</name>
        <dbReference type="ChEBI" id="CHEBI:18420"/>
        <label>1</label>
    </ligand>
</feature>
<dbReference type="EMBL" id="BTSX01000005">
    <property type="protein sequence ID" value="GMT00582.1"/>
    <property type="molecule type" value="Genomic_DNA"/>
</dbReference>
<evidence type="ECO:0000259" key="12">
    <source>
        <dbReference type="Pfam" id="PF03372"/>
    </source>
</evidence>
<feature type="domain" description="Endonuclease/exonuclease/phosphatase" evidence="12">
    <location>
        <begin position="34"/>
        <end position="276"/>
    </location>
</feature>
<dbReference type="GO" id="GO:0003906">
    <property type="term" value="F:DNA-(apurinic or apyrimidinic site) endonuclease activity"/>
    <property type="evidence" value="ECO:0007669"/>
    <property type="project" value="TreeGrafter"/>
</dbReference>
<evidence type="ECO:0000256" key="4">
    <source>
        <dbReference type="ARBA" id="ARBA00012115"/>
    </source>
</evidence>
<feature type="active site" evidence="8">
    <location>
        <position position="138"/>
    </location>
</feature>
<keyword evidence="14" id="KW-1185">Reference proteome</keyword>
<feature type="binding site" evidence="9">
    <location>
        <position position="177"/>
    </location>
    <ligand>
        <name>Mg(2+)</name>
        <dbReference type="ChEBI" id="CHEBI:18420"/>
        <label>1</label>
    </ligand>
</feature>
<feature type="active site" description="Proton donor/acceptor" evidence="8">
    <location>
        <position position="177"/>
    </location>
</feature>
<evidence type="ECO:0000256" key="5">
    <source>
        <dbReference type="ARBA" id="ARBA00022723"/>
    </source>
</evidence>
<dbReference type="Pfam" id="PF03372">
    <property type="entry name" value="Exo_endo_phos"/>
    <property type="match status" value="1"/>
</dbReference>
<evidence type="ECO:0000256" key="7">
    <source>
        <dbReference type="ARBA" id="ARBA00022842"/>
    </source>
</evidence>
<feature type="binding site" evidence="9">
    <location>
        <position position="276"/>
    </location>
    <ligand>
        <name>Mg(2+)</name>
        <dbReference type="ChEBI" id="CHEBI:18420"/>
        <label>1</label>
    </ligand>
</feature>
<feature type="active site" description="Proton acceptor" evidence="8">
    <location>
        <position position="276"/>
    </location>
</feature>
<keyword evidence="9" id="KW-0464">Manganese</keyword>
<comment type="caution">
    <text evidence="13">The sequence shown here is derived from an EMBL/GenBank/DDBJ whole genome shotgun (WGS) entry which is preliminary data.</text>
</comment>
<dbReference type="CDD" id="cd09087">
    <property type="entry name" value="Ape1-like_AP-endo"/>
    <property type="match status" value="1"/>
</dbReference>
<dbReference type="EC" id="3.1.11.2" evidence="4"/>
<dbReference type="SUPFAM" id="SSF56219">
    <property type="entry name" value="DNase I-like"/>
    <property type="match status" value="1"/>
</dbReference>
<evidence type="ECO:0000256" key="9">
    <source>
        <dbReference type="PIRSR" id="PIRSR604808-2"/>
    </source>
</evidence>
<dbReference type="AlphaFoldDB" id="A0AAV5U2A6"/>
<gene>
    <name evidence="13" type="ORF">PENTCL1PPCAC_22756</name>
</gene>
<evidence type="ECO:0000256" key="2">
    <source>
        <dbReference type="ARBA" id="ARBA00001936"/>
    </source>
</evidence>
<dbReference type="GO" id="GO:0005634">
    <property type="term" value="C:nucleus"/>
    <property type="evidence" value="ECO:0007669"/>
    <property type="project" value="TreeGrafter"/>
</dbReference>
<proteinExistence type="inferred from homology"/>
<feature type="site" description="Interaction with DNA substrate" evidence="10">
    <location>
        <position position="276"/>
    </location>
</feature>
<protein>
    <recommendedName>
        <fullName evidence="4">exodeoxyribonuclease III</fullName>
        <ecNumber evidence="4">3.1.11.2</ecNumber>
    </recommendedName>
</protein>
<dbReference type="PANTHER" id="PTHR22748:SF6">
    <property type="entry name" value="DNA-(APURINIC OR APYRIMIDINIC SITE) ENDONUCLEASE"/>
    <property type="match status" value="1"/>
</dbReference>
<dbReference type="InterPro" id="IPR036691">
    <property type="entry name" value="Endo/exonu/phosph_ase_sf"/>
</dbReference>
<evidence type="ECO:0000256" key="3">
    <source>
        <dbReference type="ARBA" id="ARBA00007092"/>
    </source>
</evidence>
<feature type="site" description="Important for catalytic activity" evidence="10">
    <location>
        <position position="249"/>
    </location>
</feature>
<keyword evidence="7 9" id="KW-0460">Magnesium</keyword>
<sequence length="285" mass="32192">QKLAPIFETRAKKQKCTDSDSQVDASPRERLFLAWNVAGLRAFLKKGGHSVLDNLNADIVFLGETKCDEIPPDLLTGTLKDYHATLLPSTGKKGYAGVALLSKEKPLQIWKGIGVEEFDDAGRLIIAEYTTFYFVGAYVPNSGNGLVNLSKRGRWEEKMREKLKDLDGKKPVIYGGDLNVAHEEIDLANPKSNANKTAGFTDQEREDMTKMLDSGFCDSFRSLHEDRISYTYWSFMRNAREKNIGWRLDYFLTSKRIIDNVSVSDMVNDEKKTSDHCPIILKIII</sequence>
<dbReference type="Gene3D" id="3.60.10.10">
    <property type="entry name" value="Endonuclease/exonuclease/phosphatase"/>
    <property type="match status" value="1"/>
</dbReference>
<dbReference type="GO" id="GO:0003677">
    <property type="term" value="F:DNA binding"/>
    <property type="evidence" value="ECO:0007669"/>
    <property type="project" value="InterPro"/>
</dbReference>